<dbReference type="Gene3D" id="3.10.450.50">
    <property type="match status" value="1"/>
</dbReference>
<dbReference type="RefSeq" id="WP_369331823.1">
    <property type="nucleotide sequence ID" value="NZ_JAULBC010000008.1"/>
</dbReference>
<keyword evidence="3" id="KW-1185">Reference proteome</keyword>
<dbReference type="EMBL" id="JAULBC010000008">
    <property type="protein sequence ID" value="MEX6690411.1"/>
    <property type="molecule type" value="Genomic_DNA"/>
</dbReference>
<comment type="caution">
    <text evidence="2">The sequence shown here is derived from an EMBL/GenBank/DDBJ whole genome shotgun (WGS) entry which is preliminary data.</text>
</comment>
<proteinExistence type="predicted"/>
<evidence type="ECO:0000256" key="1">
    <source>
        <dbReference type="SAM" id="SignalP"/>
    </source>
</evidence>
<feature type="signal peptide" evidence="1">
    <location>
        <begin position="1"/>
        <end position="20"/>
    </location>
</feature>
<name>A0ABV3ZKJ8_9BACT</name>
<evidence type="ECO:0000313" key="3">
    <source>
        <dbReference type="Proteomes" id="UP001560573"/>
    </source>
</evidence>
<gene>
    <name evidence="2" type="ORF">QTN47_23065</name>
</gene>
<keyword evidence="1" id="KW-0732">Signal</keyword>
<dbReference type="InterPro" id="IPR031977">
    <property type="entry name" value="DUF4783"/>
</dbReference>
<feature type="chain" id="PRO_5045574346" evidence="1">
    <location>
        <begin position="21"/>
        <end position="126"/>
    </location>
</feature>
<protein>
    <submittedName>
        <fullName evidence="2">DUF4783 domain-containing protein</fullName>
    </submittedName>
</protein>
<organism evidence="2 3">
    <name type="scientific">Danxiaibacter flavus</name>
    <dbReference type="NCBI Taxonomy" id="3049108"/>
    <lineage>
        <taxon>Bacteria</taxon>
        <taxon>Pseudomonadati</taxon>
        <taxon>Bacteroidota</taxon>
        <taxon>Chitinophagia</taxon>
        <taxon>Chitinophagales</taxon>
        <taxon>Chitinophagaceae</taxon>
        <taxon>Danxiaibacter</taxon>
    </lineage>
</organism>
<sequence length="126" mass="13973">MKSFLYAAGLVMVLCSFSISTDSDGIVNALKKGNADMLSAYFDNIIDVKLPGKDEVKGIGKNQATITLKDFFTQNRINDFELTSQREMSGTMYMAGKLKNNANGYNITLMMKNRGDKLSIITIRIN</sequence>
<accession>A0ABV3ZKJ8</accession>
<dbReference type="Pfam" id="PF16022">
    <property type="entry name" value="DUF4783"/>
    <property type="match status" value="1"/>
</dbReference>
<reference evidence="2 3" key="1">
    <citation type="submission" date="2023-07" db="EMBL/GenBank/DDBJ databases">
        <authorList>
            <person name="Lian W.-H."/>
        </authorList>
    </citation>
    <scope>NUCLEOTIDE SEQUENCE [LARGE SCALE GENOMIC DNA]</scope>
    <source>
        <strain evidence="2 3">SYSU DXS3180</strain>
    </source>
</reference>
<dbReference type="Proteomes" id="UP001560573">
    <property type="component" value="Unassembled WGS sequence"/>
</dbReference>
<evidence type="ECO:0000313" key="2">
    <source>
        <dbReference type="EMBL" id="MEX6690411.1"/>
    </source>
</evidence>